<sequence>MSFGKAMGLLAAGAAGGVGKGWQQKILQDRQAAIEEGRRFFQKEMIQTQHENALERDEKNFERSQSLQPKPPTFGKTEQNPETGTLWQQNLVTGKWSDTGIKFVSEGGGLSKEKVMDTERNMSKDYASASKGFVSQLKNYKQLESSLKANNGAGDIAAVFSFMKSLDDQSVVREGEFAMAEGASGTLSQIKSWYERNKSGNRLTPEQKAQFLGLAQQWLGYAAEAQQSKQANVLTQVENWGLNAENVIGTPYDYDSLINFTPISADYFMPKEEVTIPASLQRPVQTPPSNEGFDFKYAESLVERFK</sequence>
<dbReference type="OrthoDB" id="5919053at2"/>
<evidence type="ECO:0000313" key="2">
    <source>
        <dbReference type="EMBL" id="KJY84839.1"/>
    </source>
</evidence>
<reference evidence="2 3" key="1">
    <citation type="journal article" date="2015" name="BMC Genomics">
        <title>Genome mining reveals unlocked bioactive potential of marine Gram-negative bacteria.</title>
        <authorList>
            <person name="Machado H."/>
            <person name="Sonnenschein E.C."/>
            <person name="Melchiorsen J."/>
            <person name="Gram L."/>
        </authorList>
    </citation>
    <scope>NUCLEOTIDE SEQUENCE [LARGE SCALE GENOMIC DNA]</scope>
    <source>
        <strain evidence="2 3">S2757</strain>
    </source>
</reference>
<proteinExistence type="predicted"/>
<dbReference type="Proteomes" id="UP000033673">
    <property type="component" value="Unassembled WGS sequence"/>
</dbReference>
<organism evidence="2 3">
    <name type="scientific">Vibrio galatheae</name>
    <dbReference type="NCBI Taxonomy" id="579748"/>
    <lineage>
        <taxon>Bacteria</taxon>
        <taxon>Pseudomonadati</taxon>
        <taxon>Pseudomonadota</taxon>
        <taxon>Gammaproteobacteria</taxon>
        <taxon>Vibrionales</taxon>
        <taxon>Vibrionaceae</taxon>
        <taxon>Vibrio</taxon>
    </lineage>
</organism>
<evidence type="ECO:0000256" key="1">
    <source>
        <dbReference type="SAM" id="MobiDB-lite"/>
    </source>
</evidence>
<name>A0A0F4NPL6_9VIBR</name>
<gene>
    <name evidence="2" type="ORF">TW81_02265</name>
</gene>
<accession>A0A0F4NPL6</accession>
<protein>
    <submittedName>
        <fullName evidence="2">Uncharacterized protein</fullName>
    </submittedName>
</protein>
<dbReference type="PATRIC" id="fig|579748.3.peg.470"/>
<comment type="caution">
    <text evidence="2">The sequence shown here is derived from an EMBL/GenBank/DDBJ whole genome shotgun (WGS) entry which is preliminary data.</text>
</comment>
<evidence type="ECO:0000313" key="3">
    <source>
        <dbReference type="Proteomes" id="UP000033673"/>
    </source>
</evidence>
<dbReference type="RefSeq" id="WP_045954106.1">
    <property type="nucleotide sequence ID" value="NZ_JXXV01000006.1"/>
</dbReference>
<dbReference type="STRING" id="579748.TW81_02265"/>
<feature type="region of interest" description="Disordered" evidence="1">
    <location>
        <begin position="55"/>
        <end position="81"/>
    </location>
</feature>
<dbReference type="AlphaFoldDB" id="A0A0F4NPL6"/>
<dbReference type="EMBL" id="JXXV01000006">
    <property type="protein sequence ID" value="KJY84839.1"/>
    <property type="molecule type" value="Genomic_DNA"/>
</dbReference>
<keyword evidence="3" id="KW-1185">Reference proteome</keyword>